<dbReference type="Proteomes" id="UP001583177">
    <property type="component" value="Unassembled WGS sequence"/>
</dbReference>
<dbReference type="InterPro" id="IPR000504">
    <property type="entry name" value="RRM_dom"/>
</dbReference>
<keyword evidence="5" id="KW-1185">Reference proteome</keyword>
<organism evidence="4 5">
    <name type="scientific">Diaporthe australafricana</name>
    <dbReference type="NCBI Taxonomy" id="127596"/>
    <lineage>
        <taxon>Eukaryota</taxon>
        <taxon>Fungi</taxon>
        <taxon>Dikarya</taxon>
        <taxon>Ascomycota</taxon>
        <taxon>Pezizomycotina</taxon>
        <taxon>Sordariomycetes</taxon>
        <taxon>Sordariomycetidae</taxon>
        <taxon>Diaporthales</taxon>
        <taxon>Diaporthaceae</taxon>
        <taxon>Diaporthe</taxon>
    </lineage>
</organism>
<dbReference type="Gene3D" id="3.30.70.330">
    <property type="match status" value="1"/>
</dbReference>
<protein>
    <submittedName>
        <fullName evidence="4">Peptidyl-prolyl cis-trans isomerase pin4</fullName>
    </submittedName>
</protein>
<evidence type="ECO:0000256" key="2">
    <source>
        <dbReference type="SAM" id="MobiDB-lite"/>
    </source>
</evidence>
<feature type="compositionally biased region" description="Polar residues" evidence="2">
    <location>
        <begin position="136"/>
        <end position="147"/>
    </location>
</feature>
<feature type="region of interest" description="Disordered" evidence="2">
    <location>
        <begin position="397"/>
        <end position="432"/>
    </location>
</feature>
<feature type="compositionally biased region" description="Acidic residues" evidence="2">
    <location>
        <begin position="399"/>
        <end position="424"/>
    </location>
</feature>
<evidence type="ECO:0000256" key="1">
    <source>
        <dbReference type="PROSITE-ProRule" id="PRU00176"/>
    </source>
</evidence>
<sequence length="999" mass="110133">MMLAPQRRESGSGKEGDETLRNGMKVQDGICTSASIENLPKLISKGTTTDVPTPRDPKSLPSKQGAGHPGIPRGDHRPVLLWEPVRDFTNSCPETVSWPEIPKGSFLKGIGWLEAHGQTTPGPPDPTAGRSDEVRTQPNAKVENSQARAPVGLGKQLDHSSISEQAQVRSESFYGNVAQSLASRSPIPFRRPKPQPWPSPQDSLGDVISTKSKKIKGKAWVAKGPALALFESQIRPQIEKLLDTTDPSQCAPLFLRMYMMGKREENAGPIIMICCFDRKIRKDAESLVRESDILKPFPQFGLGNSASLLETNAHVRPVTGETPAGRIDDEDPKCFDVHGSGEPVIGRRLRFVKITEGRAKVQLATGGPFLRIGAHVYQLTSTHIGWADPDHVSPRLLDYDSDDCEYDGQSDEDEDDSHSEEETSTEGSLEGIYETPLKTEFMPLAMDTKNDVSWERFPRDDLWSLQDKADGDRALLSQNNVDYFLVKLPAEEVEKASNKIDALGYDGALQVTDIAAPPDSGTKVTVITSYSHSTGITIPGTTRVKMHGFNGFQNLLAARLSSPIKPGDSGSAVLDAITGRLYGHVILGSTPDTIVYIVPSVDTFAQIAATFGDPATLNISPPIAGVNTKLTSVQKVPNELDPVDRYSAVWAERRDDLRSGAWSKYRSPQCIEDETSSLLQVADTSSTTAVETGDLIPTAIVIKNIPWNVRKEVLQALMIEMNLPQPYSFDYQFDHGVFRGLAFADFSNADDTRQFIERMNQLDVRGHKLQVEYRKILPENKWERFENMVKERLQRRGQMEDLGSLLIGPSEPITTSNRTMGVSRLSSDPVLGRADKGVDHSSLPWTSLAAPAEQGPVIRGWTSGIFHEELEDLPASYFELRSPAKTSETHEGIKDARPYQEHARYGSLDTLLNPSPERSKTTTGPKMVDVPIKTGAKDVVEEHDRKRLKTALAPTDPYGAIKREGAKVQQGLAPVFHPSSYREQEWSPNEEVLIEDDDL</sequence>
<proteinExistence type="predicted"/>
<feature type="region of interest" description="Disordered" evidence="2">
    <location>
        <begin position="1"/>
        <end position="78"/>
    </location>
</feature>
<dbReference type="SUPFAM" id="SSF54928">
    <property type="entry name" value="RNA-binding domain, RBD"/>
    <property type="match status" value="1"/>
</dbReference>
<keyword evidence="1" id="KW-0694">RNA-binding</keyword>
<dbReference type="SMART" id="SM00360">
    <property type="entry name" value="RRM"/>
    <property type="match status" value="1"/>
</dbReference>
<evidence type="ECO:0000259" key="3">
    <source>
        <dbReference type="PROSITE" id="PS50102"/>
    </source>
</evidence>
<reference evidence="4 5" key="1">
    <citation type="journal article" date="2024" name="IMA Fungus">
        <title>IMA Genome - F19 : A genome assembly and annotation guide to empower mycologists, including annotated draft genome sequences of Ceratocystis pirilliformis, Diaporthe australafricana, Fusarium ophioides, Paecilomyces lecythidis, and Sporothrix stenoceras.</title>
        <authorList>
            <person name="Aylward J."/>
            <person name="Wilson A.M."/>
            <person name="Visagie C.M."/>
            <person name="Spraker J."/>
            <person name="Barnes I."/>
            <person name="Buitendag C."/>
            <person name="Ceriani C."/>
            <person name="Del Mar Angel L."/>
            <person name="du Plessis D."/>
            <person name="Fuchs T."/>
            <person name="Gasser K."/>
            <person name="Kramer D."/>
            <person name="Li W."/>
            <person name="Munsamy K."/>
            <person name="Piso A."/>
            <person name="Price J.L."/>
            <person name="Sonnekus B."/>
            <person name="Thomas C."/>
            <person name="van der Nest A."/>
            <person name="van Dijk A."/>
            <person name="van Heerden A."/>
            <person name="van Vuuren N."/>
            <person name="Yilmaz N."/>
            <person name="Duong T.A."/>
            <person name="van der Merwe N.A."/>
            <person name="Wingfield M.J."/>
            <person name="Wingfield B.D."/>
        </authorList>
    </citation>
    <scope>NUCLEOTIDE SEQUENCE [LARGE SCALE GENOMIC DNA]</scope>
    <source>
        <strain evidence="4 5">CMW 18300</strain>
    </source>
</reference>
<feature type="region of interest" description="Disordered" evidence="2">
    <location>
        <begin position="114"/>
        <end position="164"/>
    </location>
</feature>
<comment type="caution">
    <text evidence="4">The sequence shown here is derived from an EMBL/GenBank/DDBJ whole genome shotgun (WGS) entry which is preliminary data.</text>
</comment>
<feature type="region of interest" description="Disordered" evidence="2">
    <location>
        <begin position="979"/>
        <end position="999"/>
    </location>
</feature>
<dbReference type="InterPro" id="IPR012677">
    <property type="entry name" value="Nucleotide-bd_a/b_plait_sf"/>
</dbReference>
<feature type="compositionally biased region" description="Basic and acidic residues" evidence="2">
    <location>
        <begin position="1"/>
        <end position="20"/>
    </location>
</feature>
<evidence type="ECO:0000313" key="4">
    <source>
        <dbReference type="EMBL" id="KAL1874465.1"/>
    </source>
</evidence>
<dbReference type="EMBL" id="JAWRVE010000022">
    <property type="protein sequence ID" value="KAL1874465.1"/>
    <property type="molecule type" value="Genomic_DNA"/>
</dbReference>
<dbReference type="PROSITE" id="PS50102">
    <property type="entry name" value="RRM"/>
    <property type="match status" value="1"/>
</dbReference>
<feature type="region of interest" description="Disordered" evidence="2">
    <location>
        <begin position="184"/>
        <end position="205"/>
    </location>
</feature>
<feature type="domain" description="RRM" evidence="3">
    <location>
        <begin position="698"/>
        <end position="776"/>
    </location>
</feature>
<dbReference type="GO" id="GO:0016853">
    <property type="term" value="F:isomerase activity"/>
    <property type="evidence" value="ECO:0007669"/>
    <property type="project" value="UniProtKB-KW"/>
</dbReference>
<gene>
    <name evidence="4" type="primary">PIN4_1</name>
    <name evidence="4" type="ORF">Daus18300_003483</name>
</gene>
<accession>A0ABR3XET8</accession>
<keyword evidence="4" id="KW-0413">Isomerase</keyword>
<dbReference type="InterPro" id="IPR035979">
    <property type="entry name" value="RBD_domain_sf"/>
</dbReference>
<evidence type="ECO:0000313" key="5">
    <source>
        <dbReference type="Proteomes" id="UP001583177"/>
    </source>
</evidence>
<name>A0ABR3XET8_9PEZI</name>
<feature type="region of interest" description="Disordered" evidence="2">
    <location>
        <begin position="909"/>
        <end position="929"/>
    </location>
</feature>